<organism evidence="2 3">
    <name type="scientific">Rhizobium etli 8C-3</name>
    <dbReference type="NCBI Taxonomy" id="538025"/>
    <lineage>
        <taxon>Bacteria</taxon>
        <taxon>Pseudomonadati</taxon>
        <taxon>Pseudomonadota</taxon>
        <taxon>Alphaproteobacteria</taxon>
        <taxon>Hyphomicrobiales</taxon>
        <taxon>Rhizobiaceae</taxon>
        <taxon>Rhizobium/Agrobacterium group</taxon>
        <taxon>Rhizobium</taxon>
    </lineage>
</organism>
<keyword evidence="1" id="KW-0472">Membrane</keyword>
<proteinExistence type="predicted"/>
<reference evidence="2 3" key="1">
    <citation type="submission" date="2016-09" db="EMBL/GenBank/DDBJ databases">
        <title>The complete genome sequences of Rhizobium gallicum, symbiovars gallicum and phaseoli, symbionts associated to common bean (Phaseolus vulgaris).</title>
        <authorList>
            <person name="Bustos P."/>
            <person name="Santamaria R.I."/>
            <person name="Perez-Carrascal O.M."/>
            <person name="Juarez S."/>
            <person name="Lozano L."/>
            <person name="Martinez-Flores I."/>
            <person name="Martinez-Romero E."/>
            <person name="Cevallos M."/>
            <person name="Romero D."/>
            <person name="Davila G."/>
            <person name="Gonzalez V."/>
        </authorList>
    </citation>
    <scope>NUCLEOTIDE SEQUENCE [LARGE SCALE GENOMIC DNA]</scope>
    <source>
        <strain evidence="2 3">8C-3</strain>
        <plasmid evidence="3">Plasmid prsp8c3a</plasmid>
    </source>
</reference>
<evidence type="ECO:0000256" key="1">
    <source>
        <dbReference type="SAM" id="Phobius"/>
    </source>
</evidence>
<geneLocation type="plasmid" evidence="3">
    <name>prsp8c3a</name>
</geneLocation>
<dbReference type="AlphaFoldDB" id="A0A1L5PA22"/>
<sequence length="65" mass="6714">MTKSGHTRMLGSGWLLSATTILAILLIQIGGVGYIACNHGAEPPKSGPKEPGDDVRCRPVATIVG</sequence>
<name>A0A1L5PA22_RHIET</name>
<evidence type="ECO:0000313" key="3">
    <source>
        <dbReference type="Proteomes" id="UP000185109"/>
    </source>
</evidence>
<protein>
    <submittedName>
        <fullName evidence="2">Uncharacterized protein</fullName>
    </submittedName>
</protein>
<keyword evidence="1" id="KW-1133">Transmembrane helix</keyword>
<keyword evidence="2" id="KW-0614">Plasmid</keyword>
<dbReference type="Proteomes" id="UP000185109">
    <property type="component" value="Plasmid pRsp8C3a"/>
</dbReference>
<keyword evidence="1" id="KW-0812">Transmembrane</keyword>
<dbReference type="EMBL" id="CP017242">
    <property type="protein sequence ID" value="APO76996.1"/>
    <property type="molecule type" value="Genomic_DNA"/>
</dbReference>
<feature type="transmembrane region" description="Helical" evidence="1">
    <location>
        <begin position="12"/>
        <end position="36"/>
    </location>
</feature>
<accession>A0A1L5PA22</accession>
<evidence type="ECO:0000313" key="2">
    <source>
        <dbReference type="EMBL" id="APO76996.1"/>
    </source>
</evidence>
<gene>
    <name evidence="2" type="ORF">AM571_PA00109</name>
</gene>